<keyword evidence="6" id="KW-0943">RNA-mediated gene silencing</keyword>
<comment type="caution">
    <text evidence="13">The sequence shown here is derived from an EMBL/GenBank/DDBJ whole genome shotgun (WGS) entry which is preliminary data.</text>
</comment>
<dbReference type="STRING" id="2018661.A0A2A2KJ43"/>
<evidence type="ECO:0000256" key="1">
    <source>
        <dbReference type="ARBA" id="ARBA00005762"/>
    </source>
</evidence>
<feature type="domain" description="RDRP C-terminal head" evidence="12">
    <location>
        <begin position="742"/>
        <end position="911"/>
    </location>
</feature>
<gene>
    <name evidence="13" type="ORF">WR25_07467</name>
</gene>
<comment type="similarity">
    <text evidence="1 8">Belongs to the RdRP family.</text>
</comment>
<keyword evidence="2 8" id="KW-0696">RNA-directed RNA polymerase</keyword>
<evidence type="ECO:0000313" key="14">
    <source>
        <dbReference type="Proteomes" id="UP000218231"/>
    </source>
</evidence>
<keyword evidence="14" id="KW-1185">Reference proteome</keyword>
<dbReference type="Pfam" id="PF26253">
    <property type="entry name" value="RdRP_head"/>
    <property type="match status" value="1"/>
</dbReference>
<dbReference type="EC" id="2.7.7.48" evidence="8"/>
<evidence type="ECO:0000256" key="3">
    <source>
        <dbReference type="ARBA" id="ARBA00022679"/>
    </source>
</evidence>
<dbReference type="Pfam" id="PF24934">
    <property type="entry name" value="DUF7752"/>
    <property type="match status" value="1"/>
</dbReference>
<proteinExistence type="inferred from homology"/>
<dbReference type="OrthoDB" id="6513042at2759"/>
<dbReference type="Pfam" id="PF24642">
    <property type="entry name" value="DUF7636"/>
    <property type="match status" value="1"/>
</dbReference>
<dbReference type="InterPro" id="IPR057596">
    <property type="entry name" value="RDRP_core"/>
</dbReference>
<dbReference type="GO" id="GO:0031380">
    <property type="term" value="C:nuclear RNA-directed RNA polymerase complex"/>
    <property type="evidence" value="ECO:0007669"/>
    <property type="project" value="TreeGrafter"/>
</dbReference>
<feature type="domain" description="DUF7636" evidence="10">
    <location>
        <begin position="1124"/>
        <end position="1209"/>
    </location>
</feature>
<dbReference type="InterPro" id="IPR058752">
    <property type="entry name" value="RDRP_C_head"/>
</dbReference>
<evidence type="ECO:0000256" key="8">
    <source>
        <dbReference type="RuleBase" id="RU363098"/>
    </source>
</evidence>
<keyword evidence="4 8" id="KW-0548">Nucleotidyltransferase</keyword>
<reference evidence="13" key="1">
    <citation type="journal article" date="2017" name="Curr. Biol.">
        <title>Genome architecture and evolution of a unichromosomal asexual nematode.</title>
        <authorList>
            <person name="Fradin H."/>
            <person name="Zegar C."/>
            <person name="Gutwein M."/>
            <person name="Lucas J."/>
            <person name="Kovtun M."/>
            <person name="Corcoran D."/>
            <person name="Baugh L.R."/>
            <person name="Kiontke K."/>
            <person name="Gunsalus K."/>
            <person name="Fitch D.H."/>
            <person name="Piano F."/>
        </authorList>
    </citation>
    <scope>NUCLEOTIDE SEQUENCE [LARGE SCALE GENOMIC DNA]</scope>
    <source>
        <strain evidence="13">PF1309</strain>
    </source>
</reference>
<evidence type="ECO:0000259" key="10">
    <source>
        <dbReference type="Pfam" id="PF24642"/>
    </source>
</evidence>
<dbReference type="InterPro" id="IPR056654">
    <property type="entry name" value="DUF7752"/>
</dbReference>
<evidence type="ECO:0000256" key="4">
    <source>
        <dbReference type="ARBA" id="ARBA00022695"/>
    </source>
</evidence>
<accession>A0A2A2KJ43</accession>
<dbReference type="PANTHER" id="PTHR23079">
    <property type="entry name" value="RNA-DEPENDENT RNA POLYMERASE"/>
    <property type="match status" value="1"/>
</dbReference>
<evidence type="ECO:0000256" key="5">
    <source>
        <dbReference type="ARBA" id="ARBA00022884"/>
    </source>
</evidence>
<sequence>METSHYFVDPTLCESALEDLINMIDSRKRVGNILKCFHKIIARRERAQLTNGLSREEMVEGFQRVRKVIITPTRIIYLAPETIMGNRVLRRYDTDGTRILRITFRDDDNQKMRGSKTSNVIIEQAVGGALSTGIHVAGRHFGYLGSSNSQMRDSGAYFMIKYTAGDQQRELARNEEARRHYELKLTMPDEFNPCIKRTREKLGKFEEIESIPKLMARLGQCFTQSRLSGVELKREKYLTTFDIVGGRNSRGEVFTFSDGCGMISLEFAQEISKAMDLGKGKPSCFQACCPSLIRFRGIKGVVAVEPGIDEMAKWAESLGLESPNPKINIWSPHCMFRPSQDKFKSTKTVKEQLEMVKYSSPVPVALNKPFINILDQVSEHQSFTSHRRICERIEELLDMQMRHFARFILDESFCRNKLKEFPHRVDIDSLPMSSGFTLSAEPFFRSLIKASIKASVVKQLRKEQIPIPCEMGRSMLGVIDETGRLQYGQVFVRYTRSIHVKLPPETATRLVLTGPVMITKNPCIVPGDVRMFEAVDIPELHHHCDVLVFPQSGPRPHPDQMAGSDLDGDEYSVIWDKRLYFDHNEKPFDFACEKVQDDIAERNVERLMRNHYIEYLKLDAVGTIANNHLHQSDQYGLYSDIAMNLAKKNCDAVDFTKTGRAPAPLRYNWMTLTEEEEDGSITNIDMPPERAERVPDYHFGNDVTPVYVSPRLAGSLFRELKAIDDVMKVNEEMEERIEVVMDAQIDWPGWEEFLETAQTQLARYNSQLRAIMENYGIRNESELFSGCIVEVRNRISDRDQDDMSYFNTNQVIETKMHNLYRAFRENFFEEFGRNGWKQFTTKIEKTYADEENVFHRLCKHPSEDMVRKAVACYKVCYSEAMRSTESKKLSFAWLAFDILAEVKKRKSMTVQTHHMTRNPIFDILDKHRAEYIEENRNEFTNFLHTRLTRTMSTFKQREQAFTIIRNYMNTYLGLDEVLFILLEWADRCLLFKKSSFREQHLCLLLILFITNHFLTRDAAKANLESDIYIEVLRSPSALPQPSRLPSGRAARITLSFFEFLASRRFRRLSSLSFVSLGFMSVFNRGQWLPVHQSALKTYYNILFNLRFEELPLSTDPEIVTSAIAREHETLVIELPETVNIPNMEDILRKATGLEAIKIRKSEKVAVRADVWTSDKKPKRQINKYILSSRGTLEAFYELKKIISVRVSMPLYLYCIQIILMANEENRKSRFNSAKTSNKAIRRYLAVKITRLLSRTLSLHSLLSDYCAPSKGNVPLSIKK</sequence>
<dbReference type="Proteomes" id="UP000218231">
    <property type="component" value="Unassembled WGS sequence"/>
</dbReference>
<evidence type="ECO:0000256" key="7">
    <source>
        <dbReference type="ARBA" id="ARBA00048744"/>
    </source>
</evidence>
<dbReference type="GO" id="GO:0003968">
    <property type="term" value="F:RNA-directed RNA polymerase activity"/>
    <property type="evidence" value="ECO:0007669"/>
    <property type="project" value="UniProtKB-KW"/>
</dbReference>
<evidence type="ECO:0000259" key="11">
    <source>
        <dbReference type="Pfam" id="PF24934"/>
    </source>
</evidence>
<dbReference type="InterPro" id="IPR007855">
    <property type="entry name" value="RDRP"/>
</dbReference>
<dbReference type="PANTHER" id="PTHR23079:SF57">
    <property type="entry name" value="RNA-DIRECTED RNA POLYMERASE"/>
    <property type="match status" value="1"/>
</dbReference>
<dbReference type="Pfam" id="PF05183">
    <property type="entry name" value="RdRP"/>
    <property type="match status" value="1"/>
</dbReference>
<evidence type="ECO:0000259" key="12">
    <source>
        <dbReference type="Pfam" id="PF26253"/>
    </source>
</evidence>
<feature type="domain" description="RDRP core" evidence="9">
    <location>
        <begin position="70"/>
        <end position="719"/>
    </location>
</feature>
<dbReference type="AlphaFoldDB" id="A0A2A2KJ43"/>
<protein>
    <recommendedName>
        <fullName evidence="8">RNA-dependent RNA polymerase</fullName>
        <ecNumber evidence="8">2.7.7.48</ecNumber>
    </recommendedName>
</protein>
<evidence type="ECO:0000313" key="13">
    <source>
        <dbReference type="EMBL" id="PAV73859.1"/>
    </source>
</evidence>
<evidence type="ECO:0000256" key="2">
    <source>
        <dbReference type="ARBA" id="ARBA00022484"/>
    </source>
</evidence>
<keyword evidence="3 8" id="KW-0808">Transferase</keyword>
<comment type="catalytic activity">
    <reaction evidence="7 8">
        <text>RNA(n) + a ribonucleoside 5'-triphosphate = RNA(n+1) + diphosphate</text>
        <dbReference type="Rhea" id="RHEA:21248"/>
        <dbReference type="Rhea" id="RHEA-COMP:14527"/>
        <dbReference type="Rhea" id="RHEA-COMP:17342"/>
        <dbReference type="ChEBI" id="CHEBI:33019"/>
        <dbReference type="ChEBI" id="CHEBI:61557"/>
        <dbReference type="ChEBI" id="CHEBI:140395"/>
        <dbReference type="EC" id="2.7.7.48"/>
    </reaction>
</comment>
<dbReference type="GO" id="GO:0003723">
    <property type="term" value="F:RNA binding"/>
    <property type="evidence" value="ECO:0007669"/>
    <property type="project" value="UniProtKB-KW"/>
</dbReference>
<dbReference type="EMBL" id="LIAE01008459">
    <property type="protein sequence ID" value="PAV73859.1"/>
    <property type="molecule type" value="Genomic_DNA"/>
</dbReference>
<evidence type="ECO:0000259" key="9">
    <source>
        <dbReference type="Pfam" id="PF05183"/>
    </source>
</evidence>
<dbReference type="GO" id="GO:0030422">
    <property type="term" value="P:siRNA processing"/>
    <property type="evidence" value="ECO:0007669"/>
    <property type="project" value="TreeGrafter"/>
</dbReference>
<dbReference type="InterPro" id="IPR056053">
    <property type="entry name" value="DUF7636"/>
</dbReference>
<feature type="domain" description="DUF7752" evidence="11">
    <location>
        <begin position="967"/>
        <end position="1073"/>
    </location>
</feature>
<name>A0A2A2KJ43_9BILA</name>
<keyword evidence="5 8" id="KW-0694">RNA-binding</keyword>
<organism evidence="13 14">
    <name type="scientific">Diploscapter pachys</name>
    <dbReference type="NCBI Taxonomy" id="2018661"/>
    <lineage>
        <taxon>Eukaryota</taxon>
        <taxon>Metazoa</taxon>
        <taxon>Ecdysozoa</taxon>
        <taxon>Nematoda</taxon>
        <taxon>Chromadorea</taxon>
        <taxon>Rhabditida</taxon>
        <taxon>Rhabditina</taxon>
        <taxon>Rhabditomorpha</taxon>
        <taxon>Rhabditoidea</taxon>
        <taxon>Rhabditidae</taxon>
        <taxon>Diploscapter</taxon>
    </lineage>
</organism>
<evidence type="ECO:0000256" key="6">
    <source>
        <dbReference type="ARBA" id="ARBA00023158"/>
    </source>
</evidence>